<dbReference type="EMBL" id="OY731405">
    <property type="protein sequence ID" value="CAJ1971914.1"/>
    <property type="molecule type" value="Genomic_DNA"/>
</dbReference>
<gene>
    <name evidence="4" type="ORF">AYBTSS11_LOCUS23923</name>
</gene>
<keyword evidence="5" id="KW-1185">Reference proteome</keyword>
<protein>
    <recommendedName>
        <fullName evidence="3">Prolamin-like domain-containing protein</fullName>
    </recommendedName>
</protein>
<proteinExistence type="predicted"/>
<dbReference type="PANTHER" id="PTHR31951">
    <property type="entry name" value="BIFUNCTIONAL INHIBITOR/LIPID-TRANSFER PROTEIN/SEED STORAGE 2S ALBUMIN SUPERFAMILY PROTEIN-RELATED"/>
    <property type="match status" value="1"/>
</dbReference>
<organism evidence="4 5">
    <name type="scientific">Sphenostylis stenocarpa</name>
    <dbReference type="NCBI Taxonomy" id="92480"/>
    <lineage>
        <taxon>Eukaryota</taxon>
        <taxon>Viridiplantae</taxon>
        <taxon>Streptophyta</taxon>
        <taxon>Embryophyta</taxon>
        <taxon>Tracheophyta</taxon>
        <taxon>Spermatophyta</taxon>
        <taxon>Magnoliopsida</taxon>
        <taxon>eudicotyledons</taxon>
        <taxon>Gunneridae</taxon>
        <taxon>Pentapetalae</taxon>
        <taxon>rosids</taxon>
        <taxon>fabids</taxon>
        <taxon>Fabales</taxon>
        <taxon>Fabaceae</taxon>
        <taxon>Papilionoideae</taxon>
        <taxon>50 kb inversion clade</taxon>
        <taxon>NPAAA clade</taxon>
        <taxon>indigoferoid/millettioid clade</taxon>
        <taxon>Phaseoleae</taxon>
        <taxon>Sphenostylis</taxon>
    </lineage>
</organism>
<accession>A0AA86SVZ9</accession>
<dbReference type="Pfam" id="PF05617">
    <property type="entry name" value="Prolamin_like"/>
    <property type="match status" value="1"/>
</dbReference>
<evidence type="ECO:0000313" key="5">
    <source>
        <dbReference type="Proteomes" id="UP001189624"/>
    </source>
</evidence>
<feature type="chain" id="PRO_5041667815" description="Prolamin-like domain-containing protein" evidence="2">
    <location>
        <begin position="19"/>
        <end position="127"/>
    </location>
</feature>
<dbReference type="InterPro" id="IPR008502">
    <property type="entry name" value="Prolamin-like"/>
</dbReference>
<name>A0AA86SVZ9_9FABA</name>
<dbReference type="Proteomes" id="UP001189624">
    <property type="component" value="Chromosome 8"/>
</dbReference>
<dbReference type="AlphaFoldDB" id="A0AA86SVZ9"/>
<evidence type="ECO:0000256" key="1">
    <source>
        <dbReference type="ARBA" id="ARBA00022729"/>
    </source>
</evidence>
<sequence length="127" mass="13836">MLICFMIGFSSSFNVGLSNVVPAPSNAAGPMSSCKKYLTNCGSNLDRICGEEIFLAVFFGNTTVRDGCCDELMGDVGKVCHDDMTRCVLTLPKFRNSKVEMLKRGQKVWNDCVFSAYSGIQPVPAEC</sequence>
<dbReference type="Gramene" id="rna-AYBTSS11_LOCUS23923">
    <property type="protein sequence ID" value="CAJ1971914.1"/>
    <property type="gene ID" value="gene-AYBTSS11_LOCUS23923"/>
</dbReference>
<keyword evidence="1 2" id="KW-0732">Signal</keyword>
<evidence type="ECO:0000256" key="2">
    <source>
        <dbReference type="SAM" id="SignalP"/>
    </source>
</evidence>
<dbReference type="PANTHER" id="PTHR31951:SF22">
    <property type="entry name" value="ECA1 GAMETOGENESIS RELATED FAMILY"/>
    <property type="match status" value="1"/>
</dbReference>
<evidence type="ECO:0000313" key="4">
    <source>
        <dbReference type="EMBL" id="CAJ1971914.1"/>
    </source>
</evidence>
<feature type="domain" description="Prolamin-like" evidence="3">
    <location>
        <begin position="40"/>
        <end position="113"/>
    </location>
</feature>
<evidence type="ECO:0000259" key="3">
    <source>
        <dbReference type="Pfam" id="PF05617"/>
    </source>
</evidence>
<feature type="signal peptide" evidence="2">
    <location>
        <begin position="1"/>
        <end position="18"/>
    </location>
</feature>
<reference evidence="4" key="1">
    <citation type="submission" date="2023-10" db="EMBL/GenBank/DDBJ databases">
        <authorList>
            <person name="Domelevo Entfellner J.-B."/>
        </authorList>
    </citation>
    <scope>NUCLEOTIDE SEQUENCE</scope>
</reference>